<organism evidence="1 2">
    <name type="scientific">Modicella reniformis</name>
    <dbReference type="NCBI Taxonomy" id="1440133"/>
    <lineage>
        <taxon>Eukaryota</taxon>
        <taxon>Fungi</taxon>
        <taxon>Fungi incertae sedis</taxon>
        <taxon>Mucoromycota</taxon>
        <taxon>Mortierellomycotina</taxon>
        <taxon>Mortierellomycetes</taxon>
        <taxon>Mortierellales</taxon>
        <taxon>Mortierellaceae</taxon>
        <taxon>Modicella</taxon>
    </lineage>
</organism>
<comment type="caution">
    <text evidence="1">The sequence shown here is derived from an EMBL/GenBank/DDBJ whole genome shotgun (WGS) entry which is preliminary data.</text>
</comment>
<name>A0A9P6MCA2_9FUNG</name>
<sequence>FGLHRHIAWVATVINNVYSNSSFMYFQEVMNNFFWESFNNSDQEKAEYLED</sequence>
<reference evidence="1" key="1">
    <citation type="journal article" date="2020" name="Fungal Divers.">
        <title>Resolving the Mortierellaceae phylogeny through synthesis of multi-gene phylogenetics and phylogenomics.</title>
        <authorList>
            <person name="Vandepol N."/>
            <person name="Liber J."/>
            <person name="Desiro A."/>
            <person name="Na H."/>
            <person name="Kennedy M."/>
            <person name="Barry K."/>
            <person name="Grigoriev I.V."/>
            <person name="Miller A.N."/>
            <person name="O'Donnell K."/>
            <person name="Stajich J.E."/>
            <person name="Bonito G."/>
        </authorList>
    </citation>
    <scope>NUCLEOTIDE SEQUENCE</scope>
    <source>
        <strain evidence="1">MES-2147</strain>
    </source>
</reference>
<feature type="non-terminal residue" evidence="1">
    <location>
        <position position="51"/>
    </location>
</feature>
<evidence type="ECO:0000313" key="2">
    <source>
        <dbReference type="Proteomes" id="UP000749646"/>
    </source>
</evidence>
<gene>
    <name evidence="1" type="ORF">BGZ65_012784</name>
</gene>
<accession>A0A9P6MCA2</accession>
<proteinExistence type="predicted"/>
<keyword evidence="2" id="KW-1185">Reference proteome</keyword>
<dbReference type="EMBL" id="JAAAHW010002396">
    <property type="protein sequence ID" value="KAF9992029.1"/>
    <property type="molecule type" value="Genomic_DNA"/>
</dbReference>
<protein>
    <submittedName>
        <fullName evidence="1">Uncharacterized protein</fullName>
    </submittedName>
</protein>
<feature type="non-terminal residue" evidence="1">
    <location>
        <position position="1"/>
    </location>
</feature>
<evidence type="ECO:0000313" key="1">
    <source>
        <dbReference type="EMBL" id="KAF9992029.1"/>
    </source>
</evidence>
<dbReference type="Proteomes" id="UP000749646">
    <property type="component" value="Unassembled WGS sequence"/>
</dbReference>
<dbReference type="AlphaFoldDB" id="A0A9P6MCA2"/>